<dbReference type="EMBL" id="PP856726">
    <property type="protein sequence ID" value="XCH41074.1"/>
    <property type="molecule type" value="Genomic_DNA"/>
</dbReference>
<organism evidence="1">
    <name type="scientific">Salmonella phage vB_STmST313_KE27</name>
    <dbReference type="NCBI Taxonomy" id="3161178"/>
    <lineage>
        <taxon>Viruses</taxon>
        <taxon>Duplodnaviria</taxon>
        <taxon>Heunggongvirae</taxon>
        <taxon>Uroviricota</taxon>
        <taxon>Caudoviricetes</taxon>
        <taxon>Pantevenvirales</taxon>
        <taxon>Ackermannviridae</taxon>
        <taxon>Cvivirinae</taxon>
        <taxon>Kuttervirus</taxon>
    </lineage>
</organism>
<sequence length="38" mass="4376">MQRLIAQPILSHKSPRKPNKLLGFLFETFTSIKHTAII</sequence>
<accession>A0AAU8GHY7</accession>
<name>A0AAU8GHY7_9CAUD</name>
<protein>
    <submittedName>
        <fullName evidence="1">Uncharacterized protein</fullName>
    </submittedName>
</protein>
<reference evidence="1" key="1">
    <citation type="submission" date="2024-05" db="EMBL/GenBank/DDBJ databases">
        <authorList>
            <person name="Mugo M.M."/>
            <person name="Musyoki A.M."/>
            <person name="Makumi A.M."/>
            <person name="Mutai I."/>
            <person name="Drechsel O."/>
            <person name="Kering K.K."/>
            <person name="Muturi P."/>
            <person name="Mbae C.K."/>
            <person name="Kariuki S.M."/>
        </authorList>
    </citation>
    <scope>NUCLEOTIDE SEQUENCE</scope>
</reference>
<evidence type="ECO:0000313" key="1">
    <source>
        <dbReference type="EMBL" id="XCH41074.1"/>
    </source>
</evidence>
<proteinExistence type="predicted"/>
<gene>
    <name evidence="1" type="ORF">MCIKDHBT_CDS0133</name>
</gene>